<dbReference type="InterPro" id="IPR000462">
    <property type="entry name" value="CDP-OH_P_trans"/>
</dbReference>
<keyword evidence="7" id="KW-0443">Lipid metabolism</keyword>
<comment type="subcellular location">
    <subcellularLocation>
        <location evidence="1">Membrane</location>
        <topology evidence="1">Multi-pass membrane protein</topology>
    </subcellularLocation>
</comment>
<dbReference type="InterPro" id="IPR050324">
    <property type="entry name" value="CDP-alcohol_PTase-I"/>
</dbReference>
<evidence type="ECO:0000256" key="5">
    <source>
        <dbReference type="ARBA" id="ARBA00022692"/>
    </source>
</evidence>
<keyword evidence="8 11" id="KW-0472">Membrane</keyword>
<feature type="transmembrane region" description="Helical" evidence="11">
    <location>
        <begin position="139"/>
        <end position="161"/>
    </location>
</feature>
<dbReference type="Pfam" id="PF01066">
    <property type="entry name" value="CDP-OH_P_transf"/>
    <property type="match status" value="1"/>
</dbReference>
<dbReference type="GO" id="GO:0016020">
    <property type="term" value="C:membrane"/>
    <property type="evidence" value="ECO:0007669"/>
    <property type="project" value="UniProtKB-SubCell"/>
</dbReference>
<organism evidence="12">
    <name type="scientific">freshwater metagenome</name>
    <dbReference type="NCBI Taxonomy" id="449393"/>
    <lineage>
        <taxon>unclassified sequences</taxon>
        <taxon>metagenomes</taxon>
        <taxon>ecological metagenomes</taxon>
    </lineage>
</organism>
<dbReference type="PANTHER" id="PTHR14269:SF62">
    <property type="entry name" value="CDP-DIACYLGLYCEROL--GLYCEROL-3-PHOSPHATE 3-PHOSPHATIDYLTRANSFERASE 1, CHLOROPLASTIC"/>
    <property type="match status" value="1"/>
</dbReference>
<protein>
    <submittedName>
        <fullName evidence="12">CDP-diacylglycerol--glycerol-3-phosphate 3-phosphatidyltransferase</fullName>
    </submittedName>
</protein>
<dbReference type="InterPro" id="IPR043130">
    <property type="entry name" value="CDP-OH_PTrfase_TM_dom"/>
</dbReference>
<feature type="transmembrane region" description="Helical" evidence="11">
    <location>
        <begin position="105"/>
        <end position="127"/>
    </location>
</feature>
<dbReference type="AlphaFoldDB" id="A0A094S2P4"/>
<evidence type="ECO:0000256" key="1">
    <source>
        <dbReference type="ARBA" id="ARBA00004141"/>
    </source>
</evidence>
<feature type="transmembrane region" description="Helical" evidence="11">
    <location>
        <begin position="43"/>
        <end position="61"/>
    </location>
</feature>
<dbReference type="EMBL" id="JNSL01000226">
    <property type="protein sequence ID" value="KGA11948.1"/>
    <property type="molecule type" value="Genomic_DNA"/>
</dbReference>
<evidence type="ECO:0000256" key="3">
    <source>
        <dbReference type="ARBA" id="ARBA00022516"/>
    </source>
</evidence>
<proteinExistence type="inferred from homology"/>
<comment type="similarity">
    <text evidence="2">Belongs to the CDP-alcohol phosphatidyltransferase class-I family.</text>
</comment>
<feature type="transmembrane region" description="Helical" evidence="11">
    <location>
        <begin position="20"/>
        <end position="37"/>
    </location>
</feature>
<dbReference type="GO" id="GO:0046474">
    <property type="term" value="P:glycerophospholipid biosynthetic process"/>
    <property type="evidence" value="ECO:0007669"/>
    <property type="project" value="TreeGrafter"/>
</dbReference>
<keyword evidence="4 12" id="KW-0808">Transferase</keyword>
<accession>A0A094S2P4</accession>
<reference evidence="12" key="1">
    <citation type="submission" date="2014-06" db="EMBL/GenBank/DDBJ databases">
        <title>Key roles for freshwater Actinobacteria revealed by deep metagenomic sequencing.</title>
        <authorList>
            <person name="Ghai R."/>
            <person name="Mizuno C.M."/>
            <person name="Picazo A."/>
            <person name="Camacho A."/>
            <person name="Rodriguez-Valera F."/>
        </authorList>
    </citation>
    <scope>NUCLEOTIDE SEQUENCE</scope>
</reference>
<evidence type="ECO:0000256" key="4">
    <source>
        <dbReference type="ARBA" id="ARBA00022679"/>
    </source>
</evidence>
<evidence type="ECO:0000256" key="7">
    <source>
        <dbReference type="ARBA" id="ARBA00023098"/>
    </source>
</evidence>
<evidence type="ECO:0000313" key="12">
    <source>
        <dbReference type="EMBL" id="KGA11948.1"/>
    </source>
</evidence>
<comment type="caution">
    <text evidence="12">The sequence shown here is derived from an EMBL/GenBank/DDBJ whole genome shotgun (WGS) entry which is preliminary data.</text>
</comment>
<sequence>MTSGKSAGFLNGEVVNIPNLLSFLRIALVPVFLWFLLDEFFLAAIVVLAVAGLTDFLDGYLARKLNQTTKLGKMLDPVADRLYIFATLLALSATGYVPWWLAGLVILRDVLMLVSLPVLASVGYRSLPVHYLGKASTFALLYSFPLLLMGKIFTEAAFIITPIAWAFALWGVALYWWSGFVYLWHLVLLIRKERQKATNVNVSKRGE</sequence>
<evidence type="ECO:0000256" key="11">
    <source>
        <dbReference type="SAM" id="Phobius"/>
    </source>
</evidence>
<dbReference type="InterPro" id="IPR004570">
    <property type="entry name" value="Phosphatidylglycerol_P_synth"/>
</dbReference>
<feature type="transmembrane region" description="Helical" evidence="11">
    <location>
        <begin position="82"/>
        <end position="99"/>
    </location>
</feature>
<dbReference type="PROSITE" id="PS00379">
    <property type="entry name" value="CDP_ALCOHOL_P_TRANSF"/>
    <property type="match status" value="1"/>
</dbReference>
<keyword evidence="6 11" id="KW-1133">Transmembrane helix</keyword>
<dbReference type="Gene3D" id="1.20.120.1760">
    <property type="match status" value="1"/>
</dbReference>
<keyword evidence="10" id="KW-1208">Phospholipid metabolism</keyword>
<keyword evidence="5 11" id="KW-0812">Transmembrane</keyword>
<evidence type="ECO:0000256" key="9">
    <source>
        <dbReference type="ARBA" id="ARBA00023209"/>
    </source>
</evidence>
<feature type="transmembrane region" description="Helical" evidence="11">
    <location>
        <begin position="167"/>
        <end position="190"/>
    </location>
</feature>
<dbReference type="PIRSF" id="PIRSF000847">
    <property type="entry name" value="Phos_ph_gly_syn"/>
    <property type="match status" value="1"/>
</dbReference>
<name>A0A094S2P4_9ZZZZ</name>
<keyword evidence="3" id="KW-0444">Lipid biosynthesis</keyword>
<dbReference type="GO" id="GO:0008444">
    <property type="term" value="F:CDP-diacylglycerol-glycerol-3-phosphate 3-phosphatidyltransferase activity"/>
    <property type="evidence" value="ECO:0007669"/>
    <property type="project" value="InterPro"/>
</dbReference>
<gene>
    <name evidence="12" type="ORF">GM51_22045</name>
</gene>
<dbReference type="InterPro" id="IPR048254">
    <property type="entry name" value="CDP_ALCOHOL_P_TRANSF_CS"/>
</dbReference>
<evidence type="ECO:0000256" key="10">
    <source>
        <dbReference type="ARBA" id="ARBA00023264"/>
    </source>
</evidence>
<evidence type="ECO:0000256" key="2">
    <source>
        <dbReference type="ARBA" id="ARBA00010441"/>
    </source>
</evidence>
<dbReference type="PANTHER" id="PTHR14269">
    <property type="entry name" value="CDP-DIACYLGLYCEROL--GLYCEROL-3-PHOSPHATE 3-PHOSPHATIDYLTRANSFERASE-RELATED"/>
    <property type="match status" value="1"/>
</dbReference>
<keyword evidence="9" id="KW-0594">Phospholipid biosynthesis</keyword>
<evidence type="ECO:0000256" key="8">
    <source>
        <dbReference type="ARBA" id="ARBA00023136"/>
    </source>
</evidence>
<evidence type="ECO:0000256" key="6">
    <source>
        <dbReference type="ARBA" id="ARBA00022989"/>
    </source>
</evidence>